<evidence type="ECO:0000313" key="2">
    <source>
        <dbReference type="EMBL" id="NML12890.1"/>
    </source>
</evidence>
<keyword evidence="3" id="KW-1185">Reference proteome</keyword>
<dbReference type="EMBL" id="JABBFV010000029">
    <property type="protein sequence ID" value="NML12890.1"/>
    <property type="molecule type" value="Genomic_DNA"/>
</dbReference>
<organism evidence="2 3">
    <name type="scientific">Sphingobium psychrophilum</name>
    <dbReference type="NCBI Taxonomy" id="2728834"/>
    <lineage>
        <taxon>Bacteria</taxon>
        <taxon>Pseudomonadati</taxon>
        <taxon>Pseudomonadota</taxon>
        <taxon>Alphaproteobacteria</taxon>
        <taxon>Sphingomonadales</taxon>
        <taxon>Sphingomonadaceae</taxon>
        <taxon>Sphingobium</taxon>
    </lineage>
</organism>
<sequence>MGLLKLALIGGVGYGLYRYFTGKQGVAEPAAFSSGEHEPANFTQVRSAGPEGMRSDPPEWDQTDQASDESYPASDPPAANRFT</sequence>
<dbReference type="Proteomes" id="UP000519023">
    <property type="component" value="Unassembled WGS sequence"/>
</dbReference>
<feature type="region of interest" description="Disordered" evidence="1">
    <location>
        <begin position="31"/>
        <end position="83"/>
    </location>
</feature>
<dbReference type="RefSeq" id="WP_069063933.1">
    <property type="nucleotide sequence ID" value="NZ_JABBFV010000029.1"/>
</dbReference>
<evidence type="ECO:0000256" key="1">
    <source>
        <dbReference type="SAM" id="MobiDB-lite"/>
    </source>
</evidence>
<dbReference type="AlphaFoldDB" id="A0A7X9WZV7"/>
<evidence type="ECO:0000313" key="3">
    <source>
        <dbReference type="Proteomes" id="UP000519023"/>
    </source>
</evidence>
<proteinExistence type="predicted"/>
<gene>
    <name evidence="2" type="ORF">HHL08_22620</name>
</gene>
<protein>
    <submittedName>
        <fullName evidence="2">Uncharacterized protein</fullName>
    </submittedName>
</protein>
<name>A0A7X9WZV7_9SPHN</name>
<comment type="caution">
    <text evidence="2">The sequence shown here is derived from an EMBL/GenBank/DDBJ whole genome shotgun (WGS) entry which is preliminary data.</text>
</comment>
<accession>A0A7X9WZV7</accession>
<reference evidence="2 3" key="1">
    <citation type="submission" date="2020-04" db="EMBL/GenBank/DDBJ databases">
        <title>Sphingobium sp. AR-3-1 isolated from Arctic soil.</title>
        <authorList>
            <person name="Dahal R.H."/>
            <person name="Chaudhary D.K."/>
        </authorList>
    </citation>
    <scope>NUCLEOTIDE SEQUENCE [LARGE SCALE GENOMIC DNA]</scope>
    <source>
        <strain evidence="2 3">AR-3-1</strain>
    </source>
</reference>